<dbReference type="EMBL" id="BPQB01000023">
    <property type="protein sequence ID" value="GJE91902.1"/>
    <property type="molecule type" value="Genomic_DNA"/>
</dbReference>
<gene>
    <name evidence="1" type="ORF">PsYK624_080530</name>
</gene>
<sequence length="82" mass="8962">MSLARCNGGNTDPSRIRTWISTGMSFLVAPSRSAVGAIVKERRRNAALPHASSIVPRRLQDVLRPMDLLCWLSRSPPLHAAA</sequence>
<accession>A0A9P3LFD2</accession>
<organism evidence="1 2">
    <name type="scientific">Phanerochaete sordida</name>
    <dbReference type="NCBI Taxonomy" id="48140"/>
    <lineage>
        <taxon>Eukaryota</taxon>
        <taxon>Fungi</taxon>
        <taxon>Dikarya</taxon>
        <taxon>Basidiomycota</taxon>
        <taxon>Agaricomycotina</taxon>
        <taxon>Agaricomycetes</taxon>
        <taxon>Polyporales</taxon>
        <taxon>Phanerochaetaceae</taxon>
        <taxon>Phanerochaete</taxon>
    </lineage>
</organism>
<name>A0A9P3LFD2_9APHY</name>
<reference evidence="1 2" key="1">
    <citation type="submission" date="2021-08" db="EMBL/GenBank/DDBJ databases">
        <title>Draft Genome Sequence of Phanerochaete sordida strain YK-624.</title>
        <authorList>
            <person name="Mori T."/>
            <person name="Dohra H."/>
            <person name="Suzuki T."/>
            <person name="Kawagishi H."/>
            <person name="Hirai H."/>
        </authorList>
    </citation>
    <scope>NUCLEOTIDE SEQUENCE [LARGE SCALE GENOMIC DNA]</scope>
    <source>
        <strain evidence="1 2">YK-624</strain>
    </source>
</reference>
<keyword evidence="2" id="KW-1185">Reference proteome</keyword>
<proteinExistence type="predicted"/>
<comment type="caution">
    <text evidence="1">The sequence shown here is derived from an EMBL/GenBank/DDBJ whole genome shotgun (WGS) entry which is preliminary data.</text>
</comment>
<dbReference type="AlphaFoldDB" id="A0A9P3LFD2"/>
<evidence type="ECO:0000313" key="2">
    <source>
        <dbReference type="Proteomes" id="UP000703269"/>
    </source>
</evidence>
<dbReference type="Proteomes" id="UP000703269">
    <property type="component" value="Unassembled WGS sequence"/>
</dbReference>
<protein>
    <submittedName>
        <fullName evidence="1">Uncharacterized protein</fullName>
    </submittedName>
</protein>
<evidence type="ECO:0000313" key="1">
    <source>
        <dbReference type="EMBL" id="GJE91902.1"/>
    </source>
</evidence>